<dbReference type="GO" id="GO:0008270">
    <property type="term" value="F:zinc ion binding"/>
    <property type="evidence" value="ECO:0007669"/>
    <property type="project" value="UniProtKB-KW"/>
</dbReference>
<dbReference type="SMART" id="SM00744">
    <property type="entry name" value="RINGv"/>
    <property type="match status" value="1"/>
</dbReference>
<dbReference type="PROSITE" id="PS51292">
    <property type="entry name" value="ZF_RING_CH"/>
    <property type="match status" value="1"/>
</dbReference>
<comment type="subcellular location">
    <subcellularLocation>
        <location evidence="1">Membrane</location>
        <topology evidence="1">Multi-pass membrane protein</topology>
    </subcellularLocation>
</comment>
<evidence type="ECO:0000256" key="10">
    <source>
        <dbReference type="SAM" id="Phobius"/>
    </source>
</evidence>
<organism evidence="12 13">
    <name type="scientific">Schistosoma mattheei</name>
    <dbReference type="NCBI Taxonomy" id="31246"/>
    <lineage>
        <taxon>Eukaryota</taxon>
        <taxon>Metazoa</taxon>
        <taxon>Spiralia</taxon>
        <taxon>Lophotrochozoa</taxon>
        <taxon>Platyhelminthes</taxon>
        <taxon>Trematoda</taxon>
        <taxon>Digenea</taxon>
        <taxon>Strigeidida</taxon>
        <taxon>Schistosomatoidea</taxon>
        <taxon>Schistosomatidae</taxon>
        <taxon>Schistosoma</taxon>
    </lineage>
</organism>
<dbReference type="AlphaFoldDB" id="A0AA85B8S5"/>
<evidence type="ECO:0000256" key="6">
    <source>
        <dbReference type="ARBA" id="ARBA00022786"/>
    </source>
</evidence>
<dbReference type="Pfam" id="PF12906">
    <property type="entry name" value="RINGv"/>
    <property type="match status" value="1"/>
</dbReference>
<dbReference type="Gene3D" id="3.30.40.10">
    <property type="entry name" value="Zinc/RING finger domain, C3HC4 (zinc finger)"/>
    <property type="match status" value="1"/>
</dbReference>
<evidence type="ECO:0000313" key="12">
    <source>
        <dbReference type="Proteomes" id="UP000050791"/>
    </source>
</evidence>
<accession>A0AA85B8S5</accession>
<dbReference type="SUPFAM" id="SSF57850">
    <property type="entry name" value="RING/U-box"/>
    <property type="match status" value="1"/>
</dbReference>
<keyword evidence="8 10" id="KW-1133">Transmembrane helix</keyword>
<dbReference type="PANTHER" id="PTHR46065">
    <property type="entry name" value="E3 UBIQUITIN-PROTEIN LIGASE MARCH 2/3 FAMILY MEMBER"/>
    <property type="match status" value="1"/>
</dbReference>
<keyword evidence="3 10" id="KW-0812">Transmembrane</keyword>
<dbReference type="GO" id="GO:0004842">
    <property type="term" value="F:ubiquitin-protein transferase activity"/>
    <property type="evidence" value="ECO:0007669"/>
    <property type="project" value="TreeGrafter"/>
</dbReference>
<keyword evidence="2" id="KW-0808">Transferase</keyword>
<feature type="domain" description="RING-CH-type" evidence="11">
    <location>
        <begin position="72"/>
        <end position="132"/>
    </location>
</feature>
<evidence type="ECO:0000313" key="13">
    <source>
        <dbReference type="WBParaSite" id="SMTH1_35240.1"/>
    </source>
</evidence>
<proteinExistence type="predicted"/>
<feature type="transmembrane region" description="Helical" evidence="10">
    <location>
        <begin position="199"/>
        <end position="221"/>
    </location>
</feature>
<dbReference type="GO" id="GO:0016567">
    <property type="term" value="P:protein ubiquitination"/>
    <property type="evidence" value="ECO:0007669"/>
    <property type="project" value="TreeGrafter"/>
</dbReference>
<keyword evidence="9 10" id="KW-0472">Membrane</keyword>
<keyword evidence="5" id="KW-0863">Zinc-finger</keyword>
<dbReference type="GO" id="GO:0016020">
    <property type="term" value="C:membrane"/>
    <property type="evidence" value="ECO:0007669"/>
    <property type="project" value="UniProtKB-SubCell"/>
</dbReference>
<dbReference type="WBParaSite" id="SMTH1_35240.1">
    <property type="protein sequence ID" value="SMTH1_35240.1"/>
    <property type="gene ID" value="SMTH1_35240"/>
</dbReference>
<sequence>MDLLLLHSWPAKFENLNNDKSRHWEPSTVYLFEPIGVLFKCSIRLRELDTQFIDTSFMKTSKFSETVPQPERIKSDVIYCRICLGSSDFEELISPCYCAGTIGIVHQQCLEKWLNLSRSKACEICGFTFEVLKHYPHFCKWLWMGGKGDGIHRRRYLWTDLICLLIMIPLLTLCAWLAISSNQDEKNANSRRFPWQSFFLGLLCSLLLLVFNIWLMFSLRYHHQSWKLWRKEQTYIVLSETVKRKKVMNIKGDSQNPNLIIQNNKQEQNQQLKRLDMPESNETSMKPNKTIDDSELAINTIRQQCLNTESYSGPIWNMKSEICDEITNTGGNDTPMIHNRLKTLSAEGVTIKEDNYTEHVVQTEPMSFKSSLSVFIVPTESCANDTLNEATN</sequence>
<dbReference type="InterPro" id="IPR011016">
    <property type="entry name" value="Znf_RING-CH"/>
</dbReference>
<dbReference type="InterPro" id="IPR013083">
    <property type="entry name" value="Znf_RING/FYVE/PHD"/>
</dbReference>
<evidence type="ECO:0000256" key="5">
    <source>
        <dbReference type="ARBA" id="ARBA00022771"/>
    </source>
</evidence>
<keyword evidence="6" id="KW-0833">Ubl conjugation pathway</keyword>
<evidence type="ECO:0000256" key="9">
    <source>
        <dbReference type="ARBA" id="ARBA00023136"/>
    </source>
</evidence>
<reference evidence="13" key="1">
    <citation type="submission" date="2023-11" db="UniProtKB">
        <authorList>
            <consortium name="WormBaseParasite"/>
        </authorList>
    </citation>
    <scope>IDENTIFICATION</scope>
</reference>
<feature type="transmembrane region" description="Helical" evidence="10">
    <location>
        <begin position="157"/>
        <end position="179"/>
    </location>
</feature>
<dbReference type="PANTHER" id="PTHR46065:SF3">
    <property type="entry name" value="FI20425P1"/>
    <property type="match status" value="1"/>
</dbReference>
<keyword evidence="4" id="KW-0479">Metal-binding</keyword>
<dbReference type="Proteomes" id="UP000050791">
    <property type="component" value="Unassembled WGS sequence"/>
</dbReference>
<name>A0AA85B8S5_9TREM</name>
<evidence type="ECO:0000256" key="3">
    <source>
        <dbReference type="ARBA" id="ARBA00022692"/>
    </source>
</evidence>
<keyword evidence="7" id="KW-0862">Zinc</keyword>
<protein>
    <recommendedName>
        <fullName evidence="11">RING-CH-type domain-containing protein</fullName>
    </recommendedName>
</protein>
<evidence type="ECO:0000256" key="8">
    <source>
        <dbReference type="ARBA" id="ARBA00022989"/>
    </source>
</evidence>
<evidence type="ECO:0000256" key="4">
    <source>
        <dbReference type="ARBA" id="ARBA00022723"/>
    </source>
</evidence>
<evidence type="ECO:0000256" key="7">
    <source>
        <dbReference type="ARBA" id="ARBA00022833"/>
    </source>
</evidence>
<evidence type="ECO:0000256" key="1">
    <source>
        <dbReference type="ARBA" id="ARBA00004141"/>
    </source>
</evidence>
<evidence type="ECO:0000259" key="11">
    <source>
        <dbReference type="PROSITE" id="PS51292"/>
    </source>
</evidence>
<evidence type="ECO:0000256" key="2">
    <source>
        <dbReference type="ARBA" id="ARBA00022679"/>
    </source>
</evidence>